<evidence type="ECO:0000313" key="2">
    <source>
        <dbReference type="EMBL" id="CEG46243.1"/>
    </source>
</evidence>
<accession>A0A0N7L769</accession>
<evidence type="ECO:0000256" key="1">
    <source>
        <dbReference type="SAM" id="MobiDB-lite"/>
    </source>
</evidence>
<name>A0A0N7L769_PLAHL</name>
<dbReference type="Proteomes" id="UP000054928">
    <property type="component" value="Unassembled WGS sequence"/>
</dbReference>
<feature type="region of interest" description="Disordered" evidence="1">
    <location>
        <begin position="85"/>
        <end position="152"/>
    </location>
</feature>
<keyword evidence="3" id="KW-1185">Reference proteome</keyword>
<dbReference type="AlphaFoldDB" id="A0A0N7L769"/>
<dbReference type="OrthoDB" id="160528at2759"/>
<protein>
    <submittedName>
        <fullName evidence="2">Uncharacterized protein</fullName>
    </submittedName>
</protein>
<evidence type="ECO:0000313" key="3">
    <source>
        <dbReference type="Proteomes" id="UP000054928"/>
    </source>
</evidence>
<dbReference type="OMA" id="HLEPTYD"/>
<dbReference type="RefSeq" id="XP_024582612.1">
    <property type="nucleotide sequence ID" value="XM_024717077.1"/>
</dbReference>
<sequence length="173" mass="19872">MDPDHHLRIMFDSDGHKVVELPTGGRVAVPYDPLCEAERAAAEAARAINPPDELRCRYKSTRCNNLRAQKRSGNLHSLCQMHRDRANQNQRNSELRKRSGEQFSRSRQRSLVNNQENVSFNRDNLSDQTMLNSESPQIPMPEPLQGTDGLHLEPTYDELKETAMLLSYDRDQK</sequence>
<dbReference type="GeneID" id="36397712"/>
<dbReference type="EMBL" id="CCYD01002047">
    <property type="protein sequence ID" value="CEG46243.1"/>
    <property type="molecule type" value="Genomic_DNA"/>
</dbReference>
<proteinExistence type="predicted"/>
<organism evidence="2 3">
    <name type="scientific">Plasmopara halstedii</name>
    <name type="common">Downy mildew of sunflower</name>
    <dbReference type="NCBI Taxonomy" id="4781"/>
    <lineage>
        <taxon>Eukaryota</taxon>
        <taxon>Sar</taxon>
        <taxon>Stramenopiles</taxon>
        <taxon>Oomycota</taxon>
        <taxon>Peronosporomycetes</taxon>
        <taxon>Peronosporales</taxon>
        <taxon>Peronosporaceae</taxon>
        <taxon>Plasmopara</taxon>
    </lineage>
</organism>
<feature type="compositionally biased region" description="Polar residues" evidence="1">
    <location>
        <begin position="101"/>
        <end position="136"/>
    </location>
</feature>
<reference evidence="3" key="1">
    <citation type="submission" date="2014-09" db="EMBL/GenBank/DDBJ databases">
        <authorList>
            <person name="Sharma Rahul"/>
            <person name="Thines Marco"/>
        </authorList>
    </citation>
    <scope>NUCLEOTIDE SEQUENCE [LARGE SCALE GENOMIC DNA]</scope>
</reference>